<dbReference type="GO" id="GO:0019843">
    <property type="term" value="F:rRNA binding"/>
    <property type="evidence" value="ECO:0007669"/>
    <property type="project" value="UniProtKB-UniRule"/>
</dbReference>
<keyword evidence="3 4" id="KW-0687">Ribonucleoprotein</keyword>
<evidence type="ECO:0000259" key="7">
    <source>
        <dbReference type="SMART" id="SM01383"/>
    </source>
</evidence>
<comment type="subunit">
    <text evidence="4">Part of the 50S ribosomal subunit.</text>
</comment>
<dbReference type="Gene3D" id="4.10.950.10">
    <property type="entry name" value="Ribosomal protein L2, domain 3"/>
    <property type="match status" value="1"/>
</dbReference>
<evidence type="ECO:0000256" key="2">
    <source>
        <dbReference type="ARBA" id="ARBA00022980"/>
    </source>
</evidence>
<dbReference type="FunFam" id="2.30.30.30:FF:000001">
    <property type="entry name" value="50S ribosomal protein L2"/>
    <property type="match status" value="1"/>
</dbReference>
<dbReference type="PANTHER" id="PTHR13691">
    <property type="entry name" value="RIBOSOMAL PROTEIN L2"/>
    <property type="match status" value="1"/>
</dbReference>
<dbReference type="InterPro" id="IPR005880">
    <property type="entry name" value="Ribosomal_uL2_bac/org-type"/>
</dbReference>
<dbReference type="SUPFAM" id="SSF50104">
    <property type="entry name" value="Translation proteins SH3-like domain"/>
    <property type="match status" value="1"/>
</dbReference>
<evidence type="ECO:0000313" key="8">
    <source>
        <dbReference type="EMBL" id="AYQ93736.1"/>
    </source>
</evidence>
<dbReference type="NCBIfam" id="TIGR01171">
    <property type="entry name" value="rplB_bact"/>
    <property type="match status" value="1"/>
</dbReference>
<feature type="domain" description="Large ribosomal subunit protein uL2 RNA-binding" evidence="7">
    <location>
        <begin position="42"/>
        <end position="118"/>
    </location>
</feature>
<protein>
    <recommendedName>
        <fullName evidence="4">Large ribosomal subunit protein uL2c</fullName>
    </recommendedName>
</protein>
<evidence type="ECO:0000256" key="5">
    <source>
        <dbReference type="SAM" id="MobiDB-lite"/>
    </source>
</evidence>
<dbReference type="PANTHER" id="PTHR13691:SF5">
    <property type="entry name" value="LARGE RIBOSOMAL SUBUNIT PROTEIN UL2M"/>
    <property type="match status" value="1"/>
</dbReference>
<comment type="similarity">
    <text evidence="1 4">Belongs to the universal ribosomal protein uL2 family.</text>
</comment>
<gene>
    <name evidence="4" type="primary">rpl2</name>
</gene>
<evidence type="ECO:0000259" key="6">
    <source>
        <dbReference type="SMART" id="SM01382"/>
    </source>
</evidence>
<dbReference type="GO" id="GO:0005762">
    <property type="term" value="C:mitochondrial large ribosomal subunit"/>
    <property type="evidence" value="ECO:0007669"/>
    <property type="project" value="TreeGrafter"/>
</dbReference>
<dbReference type="SUPFAM" id="SSF50249">
    <property type="entry name" value="Nucleic acid-binding proteins"/>
    <property type="match status" value="1"/>
</dbReference>
<sequence length="272" mass="30391">MSIRFYKPYTSSTRNRSISDFFDITKCFPEKKLTFFIHTARGRNSRGVITSRHRGGGHKRLYRLIDFKRDKLAIFAKVFSIEYDPNRNSRISLIVYDDGEKRYILHVSGLVIGDLVVSNFNVPIKLGNALPLGRIPLGTNVHNIEFQSGRGGQVARSAGAFAKIIAHQASTVMIQLPSGKLRFFQKVCWATIGQVGNVEFSSFVKSKAGSNRWLGKRPHVRGSAMNPCDHPLGGGEGRTGVGRLRPVTPWGKPALGKKTRRSKRYSDVFLVD</sequence>
<feature type="domain" description="Large ribosomal subunit protein uL2 C-terminal" evidence="6">
    <location>
        <begin position="124"/>
        <end position="253"/>
    </location>
</feature>
<dbReference type="InterPro" id="IPR022669">
    <property type="entry name" value="Ribosomal_uL2_C"/>
</dbReference>
<dbReference type="Pfam" id="PF03947">
    <property type="entry name" value="Ribosomal_L2_C"/>
    <property type="match status" value="1"/>
</dbReference>
<dbReference type="EMBL" id="MH898674">
    <property type="protein sequence ID" value="AYQ93736.1"/>
    <property type="molecule type" value="Genomic_DNA"/>
</dbReference>
<dbReference type="HAMAP" id="MF_01320_B">
    <property type="entry name" value="Ribosomal_uL2_B"/>
    <property type="match status" value="1"/>
</dbReference>
<dbReference type="InterPro" id="IPR022671">
    <property type="entry name" value="Ribosomal_uL2_CS"/>
</dbReference>
<keyword evidence="8" id="KW-0934">Plastid</keyword>
<organism evidence="8">
    <name type="scientific">Lepocinclis ovum</name>
    <dbReference type="NCBI Taxonomy" id="86638"/>
    <lineage>
        <taxon>Eukaryota</taxon>
        <taxon>Discoba</taxon>
        <taxon>Euglenozoa</taxon>
        <taxon>Euglenida</taxon>
        <taxon>Spirocuta</taxon>
        <taxon>Euglenophyceae</taxon>
        <taxon>Euglenales</taxon>
        <taxon>Phacaceae</taxon>
        <taxon>Lepocinclis</taxon>
    </lineage>
</organism>
<dbReference type="Gene3D" id="2.30.30.30">
    <property type="match status" value="1"/>
</dbReference>
<dbReference type="GO" id="GO:0032543">
    <property type="term" value="P:mitochondrial translation"/>
    <property type="evidence" value="ECO:0007669"/>
    <property type="project" value="TreeGrafter"/>
</dbReference>
<dbReference type="InterPro" id="IPR014722">
    <property type="entry name" value="Rib_uL2_dom2"/>
</dbReference>
<dbReference type="AlphaFoldDB" id="A0A3G3LM00"/>
<dbReference type="GO" id="GO:0009507">
    <property type="term" value="C:chloroplast"/>
    <property type="evidence" value="ECO:0007669"/>
    <property type="project" value="UniProtKB-SubCell"/>
</dbReference>
<dbReference type="InterPro" id="IPR012340">
    <property type="entry name" value="NA-bd_OB-fold"/>
</dbReference>
<dbReference type="SMART" id="SM01383">
    <property type="entry name" value="Ribosomal_L2"/>
    <property type="match status" value="1"/>
</dbReference>
<name>A0A3G3LM00_9EUGL</name>
<dbReference type="PROSITE" id="PS00467">
    <property type="entry name" value="RIBOSOMAL_L2"/>
    <property type="match status" value="1"/>
</dbReference>
<keyword evidence="8" id="KW-0150">Chloroplast</keyword>
<evidence type="ECO:0000256" key="4">
    <source>
        <dbReference type="HAMAP-Rule" id="MF_01320"/>
    </source>
</evidence>
<proteinExistence type="inferred from homology"/>
<dbReference type="FunFam" id="4.10.950.10:FF:000001">
    <property type="entry name" value="50S ribosomal protein L2"/>
    <property type="match status" value="1"/>
</dbReference>
<dbReference type="GO" id="GO:0016740">
    <property type="term" value="F:transferase activity"/>
    <property type="evidence" value="ECO:0007669"/>
    <property type="project" value="InterPro"/>
</dbReference>
<dbReference type="Gene3D" id="2.40.50.140">
    <property type="entry name" value="Nucleic acid-binding proteins"/>
    <property type="match status" value="1"/>
</dbReference>
<evidence type="ECO:0000256" key="1">
    <source>
        <dbReference type="ARBA" id="ARBA00005636"/>
    </source>
</evidence>
<dbReference type="InterPro" id="IPR014726">
    <property type="entry name" value="Ribosomal_uL2_dom3"/>
</dbReference>
<reference evidence="8" key="1">
    <citation type="journal article" date="2018" name="Sci. Rep.">
        <title>Dynamic evolution of inverted repeats in Euglenophyta plastid genomes.</title>
        <authorList>
            <person name="Karnkowska A."/>
            <person name="Bennett M.S."/>
            <person name="Triemer R.E."/>
        </authorList>
    </citation>
    <scope>NUCLEOTIDE SEQUENCE</scope>
</reference>
<dbReference type="PIRSF" id="PIRSF002158">
    <property type="entry name" value="Ribosomal_L2"/>
    <property type="match status" value="1"/>
</dbReference>
<dbReference type="SMART" id="SM01382">
    <property type="entry name" value="Ribosomal_L2_C"/>
    <property type="match status" value="1"/>
</dbReference>
<evidence type="ECO:0000256" key="3">
    <source>
        <dbReference type="ARBA" id="ARBA00023274"/>
    </source>
</evidence>
<dbReference type="InterPro" id="IPR022666">
    <property type="entry name" value="Ribosomal_uL2_RNA-bd_dom"/>
</dbReference>
<accession>A0A3G3LM00</accession>
<feature type="region of interest" description="Disordered" evidence="5">
    <location>
        <begin position="218"/>
        <end position="257"/>
    </location>
</feature>
<keyword evidence="2 4" id="KW-0689">Ribosomal protein</keyword>
<dbReference type="Pfam" id="PF00181">
    <property type="entry name" value="Ribosomal_L2_N"/>
    <property type="match status" value="1"/>
</dbReference>
<comment type="subcellular location">
    <subcellularLocation>
        <location evidence="4">Plastid</location>
        <location evidence="4">Chloroplast</location>
    </subcellularLocation>
</comment>
<dbReference type="InterPro" id="IPR008991">
    <property type="entry name" value="Translation_prot_SH3-like_sf"/>
</dbReference>
<geneLocation type="chloroplast" evidence="8"/>
<dbReference type="InterPro" id="IPR002171">
    <property type="entry name" value="Ribosomal_uL2"/>
</dbReference>
<dbReference type="GO" id="GO:0003735">
    <property type="term" value="F:structural constituent of ribosome"/>
    <property type="evidence" value="ECO:0007669"/>
    <property type="project" value="InterPro"/>
</dbReference>